<dbReference type="SMART" id="SM00028">
    <property type="entry name" value="TPR"/>
    <property type="match status" value="4"/>
</dbReference>
<keyword evidence="1" id="KW-0802">TPR repeat</keyword>
<keyword evidence="2" id="KW-0812">Transmembrane</keyword>
<dbReference type="PANTHER" id="PTHR34220:SF7">
    <property type="entry name" value="SENSOR HISTIDINE KINASE YPDA"/>
    <property type="match status" value="1"/>
</dbReference>
<name>A0AAU7BU55_9FLAO</name>
<gene>
    <name evidence="5" type="ORF">ABGB03_01830</name>
</gene>
<dbReference type="InterPro" id="IPR019734">
    <property type="entry name" value="TPR_rpt"/>
</dbReference>
<keyword evidence="2" id="KW-1133">Transmembrane helix</keyword>
<feature type="transmembrane region" description="Helical" evidence="2">
    <location>
        <begin position="402"/>
        <end position="421"/>
    </location>
</feature>
<accession>A0AAU7BU55</accession>
<dbReference type="PANTHER" id="PTHR34220">
    <property type="entry name" value="SENSOR HISTIDINE KINASE YPDA"/>
    <property type="match status" value="1"/>
</dbReference>
<proteinExistence type="predicted"/>
<dbReference type="RefSeq" id="WP_347924359.1">
    <property type="nucleotide sequence ID" value="NZ_CP157199.1"/>
</dbReference>
<sequence>MKVILFLIPFFLIFNRSHAQNDALIKFDTGKEYTQVYVDSLINVLRNSAGKRIELEDFKKILESGEDFYGWSYYYFGEGVTKWRANDNDEALISIDKGINFYNEVESKRKEANIQDLMMLYYYKGDILMENKEYNLAIINHQKALDINKTHPYKYAGVFKQGIAASHYKLGNDSLALKYYLETTHDKIFMQVPRASVIINTRIGHLYEFFGDYDKAEDYYDIALHVSDSTKYNISLASINGSIASLNLIREQPILALQYYKRAIDAFEQYGTGDDAGENDIFFYKAYVKMLENSMDEGIRDMNNLLDSLNVIETKTRNDKKLLLLTVKALGYAYKETQDYNQYQSLIDKTFLFLNAFQKDRSKENIQSLETKYQAKEKDESIQQLKKNEEQQKTIIKQQKTIAYGLSGLILLLFGFGYLFWRQRKLKNQYEKENLEQRLLRSQMNPHFIGNAMNTISALVDKKSEDAIPYINKLSNLFRLVLTNSREEFVNIKDEIATLNSYLELQSNFSNFFKFSIKNTIDKEDYIIPPMLIQPFVENAILHGLKKNSNKSKIEIKITKNDKGLLLCEVDDNGVGYSKTSLIDKKGIHKSISGDIIKERLEILRKKFKVNCRYSISSNNNGTHVEIYLPYLIDT</sequence>
<dbReference type="Gene3D" id="1.25.40.10">
    <property type="entry name" value="Tetratricopeptide repeat domain"/>
    <property type="match status" value="2"/>
</dbReference>
<evidence type="ECO:0000313" key="5">
    <source>
        <dbReference type="EMBL" id="XBG61658.1"/>
    </source>
</evidence>
<evidence type="ECO:0000256" key="3">
    <source>
        <dbReference type="SAM" id="SignalP"/>
    </source>
</evidence>
<organism evidence="5">
    <name type="scientific">Pontimicrobium sp. SW4</name>
    <dbReference type="NCBI Taxonomy" id="3153519"/>
    <lineage>
        <taxon>Bacteria</taxon>
        <taxon>Pseudomonadati</taxon>
        <taxon>Bacteroidota</taxon>
        <taxon>Flavobacteriia</taxon>
        <taxon>Flavobacteriales</taxon>
        <taxon>Flavobacteriaceae</taxon>
        <taxon>Pontimicrobium</taxon>
    </lineage>
</organism>
<keyword evidence="5" id="KW-0808">Transferase</keyword>
<dbReference type="SUPFAM" id="SSF48452">
    <property type="entry name" value="TPR-like"/>
    <property type="match status" value="1"/>
</dbReference>
<dbReference type="PROSITE" id="PS50005">
    <property type="entry name" value="TPR"/>
    <property type="match status" value="1"/>
</dbReference>
<dbReference type="SUPFAM" id="SSF55874">
    <property type="entry name" value="ATPase domain of HSP90 chaperone/DNA topoisomerase II/histidine kinase"/>
    <property type="match status" value="1"/>
</dbReference>
<feature type="domain" description="Signal transduction histidine kinase internal region" evidence="4">
    <location>
        <begin position="436"/>
        <end position="507"/>
    </location>
</feature>
<feature type="repeat" description="TPR" evidence="1">
    <location>
        <begin position="197"/>
        <end position="230"/>
    </location>
</feature>
<evidence type="ECO:0000256" key="2">
    <source>
        <dbReference type="SAM" id="Phobius"/>
    </source>
</evidence>
<protein>
    <submittedName>
        <fullName evidence="5">Histidine kinase</fullName>
    </submittedName>
</protein>
<dbReference type="Pfam" id="PF06580">
    <property type="entry name" value="His_kinase"/>
    <property type="match status" value="1"/>
</dbReference>
<dbReference type="Gene3D" id="3.30.565.10">
    <property type="entry name" value="Histidine kinase-like ATPase, C-terminal domain"/>
    <property type="match status" value="1"/>
</dbReference>
<feature type="chain" id="PRO_5043862507" evidence="3">
    <location>
        <begin position="20"/>
        <end position="635"/>
    </location>
</feature>
<dbReference type="InterPro" id="IPR050640">
    <property type="entry name" value="Bact_2-comp_sensor_kinase"/>
</dbReference>
<dbReference type="AlphaFoldDB" id="A0AAU7BU55"/>
<evidence type="ECO:0000259" key="4">
    <source>
        <dbReference type="Pfam" id="PF06580"/>
    </source>
</evidence>
<feature type="signal peptide" evidence="3">
    <location>
        <begin position="1"/>
        <end position="19"/>
    </location>
</feature>
<keyword evidence="3" id="KW-0732">Signal</keyword>
<dbReference type="InterPro" id="IPR011990">
    <property type="entry name" value="TPR-like_helical_dom_sf"/>
</dbReference>
<dbReference type="InterPro" id="IPR010559">
    <property type="entry name" value="Sig_transdc_His_kin_internal"/>
</dbReference>
<dbReference type="GO" id="GO:0000155">
    <property type="term" value="F:phosphorelay sensor kinase activity"/>
    <property type="evidence" value="ECO:0007669"/>
    <property type="project" value="InterPro"/>
</dbReference>
<dbReference type="EMBL" id="CP157199">
    <property type="protein sequence ID" value="XBG61658.1"/>
    <property type="molecule type" value="Genomic_DNA"/>
</dbReference>
<keyword evidence="2" id="KW-0472">Membrane</keyword>
<dbReference type="InterPro" id="IPR036890">
    <property type="entry name" value="HATPase_C_sf"/>
</dbReference>
<dbReference type="GO" id="GO:0016020">
    <property type="term" value="C:membrane"/>
    <property type="evidence" value="ECO:0007669"/>
    <property type="project" value="InterPro"/>
</dbReference>
<reference evidence="5" key="1">
    <citation type="submission" date="2024-05" db="EMBL/GenBank/DDBJ databases">
        <title>Pontimicrobium maritimus sp. nov., isolated form sea water.</title>
        <authorList>
            <person name="Muhammad N."/>
            <person name="Vuong T.Q."/>
            <person name="Han H.L."/>
            <person name="Kim S.-G."/>
        </authorList>
    </citation>
    <scope>NUCLEOTIDE SEQUENCE</scope>
    <source>
        <strain evidence="5">SW4</strain>
    </source>
</reference>
<evidence type="ECO:0000256" key="1">
    <source>
        <dbReference type="PROSITE-ProRule" id="PRU00339"/>
    </source>
</evidence>
<keyword evidence="5" id="KW-0418">Kinase</keyword>